<evidence type="ECO:0000256" key="4">
    <source>
        <dbReference type="SAM" id="MobiDB-lite"/>
    </source>
</evidence>
<reference evidence="6" key="1">
    <citation type="submission" date="2025-08" db="UniProtKB">
        <authorList>
            <consortium name="Ensembl"/>
        </authorList>
    </citation>
    <scope>IDENTIFICATION</scope>
</reference>
<keyword evidence="2" id="KW-0010">Activator</keyword>
<feature type="region of interest" description="Disordered" evidence="4">
    <location>
        <begin position="170"/>
        <end position="205"/>
    </location>
</feature>
<dbReference type="InterPro" id="IPR037655">
    <property type="entry name" value="POU2AF2"/>
</dbReference>
<dbReference type="InterPro" id="IPR047571">
    <property type="entry name" value="OCA"/>
</dbReference>
<evidence type="ECO:0000259" key="5">
    <source>
        <dbReference type="PROSITE" id="PS52003"/>
    </source>
</evidence>
<proteinExistence type="predicted"/>
<dbReference type="Proteomes" id="UP000264820">
    <property type="component" value="Unplaced"/>
</dbReference>
<sequence>MEKLYPRVYQGVRVKHTVKDLLAEKRSRQTNGPRYSSIKIVPLFPTGSHMLPSYYGMRRPFISDSDFGPSTKQFSPDVYPSTFGGRPLGCETSSFSLIDTYYPDTFSEYRNTTTTTTFSGSGGSFLPSSSLSSLLPPFSGESSHVYMRDSWEQSVPEPVPQVDALCPDDLASVSVPSSMPSPESQGSPSQPSQGSSSMGPGSTSLSYTLHSLEDAQYHLLTSSNSYTAPSSSFPCSPYMNNDLASKIVTEEAADGHTSLPLNMEAHTSWDKEDAVTSWCPYELRRTY</sequence>
<dbReference type="Pfam" id="PF17721">
    <property type="entry name" value="POU2AF2"/>
    <property type="match status" value="1"/>
</dbReference>
<dbReference type="GO" id="GO:0003713">
    <property type="term" value="F:transcription coactivator activity"/>
    <property type="evidence" value="ECO:0007669"/>
    <property type="project" value="TreeGrafter"/>
</dbReference>
<dbReference type="PANTHER" id="PTHR28376:SF1">
    <property type="entry name" value="POU DOMAIN CLASS 2-ASSOCIATING FACTOR 2"/>
    <property type="match status" value="1"/>
</dbReference>
<dbReference type="GO" id="GO:0070974">
    <property type="term" value="F:POU domain binding"/>
    <property type="evidence" value="ECO:0007669"/>
    <property type="project" value="InterPro"/>
</dbReference>
<keyword evidence="1" id="KW-0805">Transcription regulation</keyword>
<feature type="compositionally biased region" description="Low complexity" evidence="4">
    <location>
        <begin position="172"/>
        <end position="205"/>
    </location>
</feature>
<name>A0A3Q2Z016_HIPCM</name>
<feature type="domain" description="OCA" evidence="5">
    <location>
        <begin position="6"/>
        <end position="28"/>
    </location>
</feature>
<evidence type="ECO:0000313" key="6">
    <source>
        <dbReference type="Ensembl" id="ENSHCOP00000024687.1"/>
    </source>
</evidence>
<dbReference type="GO" id="GO:0043565">
    <property type="term" value="F:sequence-specific DNA binding"/>
    <property type="evidence" value="ECO:0007669"/>
    <property type="project" value="TreeGrafter"/>
</dbReference>
<dbReference type="Ensembl" id="ENSHCOT00000018138.1">
    <property type="protein sequence ID" value="ENSHCOP00000024687.1"/>
    <property type="gene ID" value="ENSHCOG00000014234.1"/>
</dbReference>
<organism evidence="6 7">
    <name type="scientific">Hippocampus comes</name>
    <name type="common">Tiger tail seahorse</name>
    <dbReference type="NCBI Taxonomy" id="109280"/>
    <lineage>
        <taxon>Eukaryota</taxon>
        <taxon>Metazoa</taxon>
        <taxon>Chordata</taxon>
        <taxon>Craniata</taxon>
        <taxon>Vertebrata</taxon>
        <taxon>Euteleostomi</taxon>
        <taxon>Actinopterygii</taxon>
        <taxon>Neopterygii</taxon>
        <taxon>Teleostei</taxon>
        <taxon>Neoteleostei</taxon>
        <taxon>Acanthomorphata</taxon>
        <taxon>Syngnathiaria</taxon>
        <taxon>Syngnathiformes</taxon>
        <taxon>Syngnathoidei</taxon>
        <taxon>Syngnathidae</taxon>
        <taxon>Hippocampus</taxon>
    </lineage>
</organism>
<evidence type="ECO:0000256" key="1">
    <source>
        <dbReference type="ARBA" id="ARBA00023015"/>
    </source>
</evidence>
<keyword evidence="7" id="KW-1185">Reference proteome</keyword>
<dbReference type="PANTHER" id="PTHR28376">
    <property type="entry name" value="RGD1562914"/>
    <property type="match status" value="1"/>
</dbReference>
<reference evidence="6" key="2">
    <citation type="submission" date="2025-09" db="UniProtKB">
        <authorList>
            <consortium name="Ensembl"/>
        </authorList>
    </citation>
    <scope>IDENTIFICATION</scope>
</reference>
<dbReference type="OMA" id="QHRSSGW"/>
<accession>A0A3Q2Z016</accession>
<keyword evidence="3" id="KW-0804">Transcription</keyword>
<evidence type="ECO:0000256" key="2">
    <source>
        <dbReference type="ARBA" id="ARBA00023159"/>
    </source>
</evidence>
<evidence type="ECO:0000313" key="7">
    <source>
        <dbReference type="Proteomes" id="UP000264820"/>
    </source>
</evidence>
<dbReference type="AlphaFoldDB" id="A0A3Q2Z016"/>
<evidence type="ECO:0000256" key="3">
    <source>
        <dbReference type="ARBA" id="ARBA00023163"/>
    </source>
</evidence>
<dbReference type="GO" id="GO:0005634">
    <property type="term" value="C:nucleus"/>
    <property type="evidence" value="ECO:0007669"/>
    <property type="project" value="TreeGrafter"/>
</dbReference>
<dbReference type="PROSITE" id="PS52003">
    <property type="entry name" value="OCA"/>
    <property type="match status" value="1"/>
</dbReference>
<protein>
    <submittedName>
        <fullName evidence="6">Si:ch211-213d14.1</fullName>
    </submittedName>
</protein>
<dbReference type="GeneTree" id="ENSGT00940000167856"/>